<gene>
    <name evidence="26" type="ORF">LSH36_67g04000</name>
</gene>
<dbReference type="InterPro" id="IPR041589">
    <property type="entry name" value="DNAH3_AAA_lid_1"/>
</dbReference>
<keyword evidence="27" id="KW-1185">Reference proteome</keyword>
<dbReference type="FunFam" id="1.20.1270.280:FF:000003">
    <property type="entry name" value="Dynein axonemal heavy chain 17"/>
    <property type="match status" value="1"/>
</dbReference>
<dbReference type="InterPro" id="IPR042222">
    <property type="entry name" value="Dynein_2_N"/>
</dbReference>
<dbReference type="Pfam" id="PF12777">
    <property type="entry name" value="MT"/>
    <property type="match status" value="1"/>
</dbReference>
<evidence type="ECO:0000256" key="11">
    <source>
        <dbReference type="ARBA" id="ARBA00023175"/>
    </source>
</evidence>
<dbReference type="Gene3D" id="3.40.50.300">
    <property type="entry name" value="P-loop containing nucleotide triphosphate hydrolases"/>
    <property type="match status" value="5"/>
</dbReference>
<dbReference type="Pfam" id="PF12775">
    <property type="entry name" value="AAA_7"/>
    <property type="match status" value="1"/>
</dbReference>
<keyword evidence="6" id="KW-0547">Nucleotide-binding</keyword>
<dbReference type="Gene3D" id="1.20.920.20">
    <property type="match status" value="1"/>
</dbReference>
<dbReference type="Gene3D" id="1.10.472.130">
    <property type="match status" value="1"/>
</dbReference>
<comment type="similarity">
    <text evidence="2">Belongs to the dynein heavy chain family.</text>
</comment>
<keyword evidence="11" id="KW-0505">Motor protein</keyword>
<reference evidence="26" key="1">
    <citation type="journal article" date="2023" name="Mol. Biol. Evol.">
        <title>Third-Generation Sequencing Reveals the Adaptive Role of the Epigenome in Three Deep-Sea Polychaetes.</title>
        <authorList>
            <person name="Perez M."/>
            <person name="Aroh O."/>
            <person name="Sun Y."/>
            <person name="Lan Y."/>
            <person name="Juniper S.K."/>
            <person name="Young C.R."/>
            <person name="Angers B."/>
            <person name="Qian P.Y."/>
        </authorList>
    </citation>
    <scope>NUCLEOTIDE SEQUENCE</scope>
    <source>
        <strain evidence="26">P08H-3</strain>
    </source>
</reference>
<dbReference type="FunFam" id="1.10.287.2620:FF:000004">
    <property type="entry name" value="Dynein axonemal heavy chain 17"/>
    <property type="match status" value="1"/>
</dbReference>
<feature type="domain" description="Dynein heavy chain 3 AAA+ lid" evidence="23">
    <location>
        <begin position="2632"/>
        <end position="2730"/>
    </location>
</feature>
<feature type="domain" description="Dynein heavy chain ATP-binding dynein motor region" evidence="21">
    <location>
        <begin position="3417"/>
        <end position="3634"/>
    </location>
</feature>
<feature type="domain" description="Dynein heavy chain AAA 5 extension" evidence="22">
    <location>
        <begin position="2297"/>
        <end position="2413"/>
    </location>
</feature>
<dbReference type="FunFam" id="3.40.50.300:FF:000945">
    <property type="entry name" value="Dynein axonemal heavy chain 9"/>
    <property type="match status" value="1"/>
</dbReference>
<keyword evidence="13" id="KW-0966">Cell projection</keyword>
<dbReference type="GO" id="GO:0005930">
    <property type="term" value="C:axoneme"/>
    <property type="evidence" value="ECO:0007669"/>
    <property type="project" value="UniProtKB-SubCell"/>
</dbReference>
<feature type="coiled-coil region" evidence="14">
    <location>
        <begin position="3578"/>
        <end position="3654"/>
    </location>
</feature>
<feature type="coiled-coil region" evidence="14">
    <location>
        <begin position="3269"/>
        <end position="3310"/>
    </location>
</feature>
<dbReference type="GO" id="GO:0007018">
    <property type="term" value="P:microtubule-based movement"/>
    <property type="evidence" value="ECO:0007669"/>
    <property type="project" value="InterPro"/>
</dbReference>
<evidence type="ECO:0000259" key="23">
    <source>
        <dbReference type="Pfam" id="PF17857"/>
    </source>
</evidence>
<evidence type="ECO:0000256" key="13">
    <source>
        <dbReference type="ARBA" id="ARBA00023273"/>
    </source>
</evidence>
<dbReference type="FunFam" id="1.20.920.30:FF:000003">
    <property type="entry name" value="Dynein axonemal heavy chain 17"/>
    <property type="match status" value="1"/>
</dbReference>
<evidence type="ECO:0000313" key="27">
    <source>
        <dbReference type="Proteomes" id="UP001208570"/>
    </source>
</evidence>
<dbReference type="InterPro" id="IPR035706">
    <property type="entry name" value="AAA_9"/>
</dbReference>
<dbReference type="InterPro" id="IPR041466">
    <property type="entry name" value="Dynein_AAA5_ext"/>
</dbReference>
<comment type="caution">
    <text evidence="26">The sequence shown here is derived from an EMBL/GenBank/DDBJ whole genome shotgun (WGS) entry which is preliminary data.</text>
</comment>
<feature type="domain" description="Dynein heavy chain AAA module D4" evidence="20">
    <location>
        <begin position="2774"/>
        <end position="3033"/>
    </location>
</feature>
<comment type="subcellular location">
    <subcellularLocation>
        <location evidence="1">Cytoplasm</location>
        <location evidence="1">Cytoskeleton</location>
        <location evidence="1">Cilium axoneme</location>
    </subcellularLocation>
</comment>
<dbReference type="Gene3D" id="1.10.287.2620">
    <property type="match status" value="1"/>
</dbReference>
<evidence type="ECO:0000256" key="9">
    <source>
        <dbReference type="ARBA" id="ARBA00023054"/>
    </source>
</evidence>
<keyword evidence="12" id="KW-0206">Cytoskeleton</keyword>
<dbReference type="GO" id="GO:0045505">
    <property type="term" value="F:dynein intermediate chain binding"/>
    <property type="evidence" value="ECO:0007669"/>
    <property type="project" value="InterPro"/>
</dbReference>
<dbReference type="Proteomes" id="UP001208570">
    <property type="component" value="Unassembled WGS sequence"/>
</dbReference>
<keyword evidence="5" id="KW-0677">Repeat</keyword>
<evidence type="ECO:0000259" key="24">
    <source>
        <dbReference type="Pfam" id="PF18198"/>
    </source>
</evidence>
<dbReference type="FunFam" id="1.10.8.1220:FF:000001">
    <property type="entry name" value="Dynein axonemal heavy chain 5"/>
    <property type="match status" value="1"/>
</dbReference>
<dbReference type="GO" id="GO:0051959">
    <property type="term" value="F:dynein light intermediate chain binding"/>
    <property type="evidence" value="ECO:0007669"/>
    <property type="project" value="InterPro"/>
</dbReference>
<evidence type="ECO:0000259" key="16">
    <source>
        <dbReference type="Pfam" id="PF08385"/>
    </source>
</evidence>
<dbReference type="FunFam" id="3.10.490.20:FF:000002">
    <property type="entry name" value="Dynein axonemal heavy chain 17"/>
    <property type="match status" value="1"/>
</dbReference>
<dbReference type="Pfam" id="PF12781">
    <property type="entry name" value="AAA_9"/>
    <property type="match status" value="1"/>
</dbReference>
<dbReference type="FunFam" id="3.40.50.300:FF:002141">
    <property type="entry name" value="Dynein heavy chain"/>
    <property type="match status" value="1"/>
</dbReference>
<evidence type="ECO:0000259" key="20">
    <source>
        <dbReference type="Pfam" id="PF12780"/>
    </source>
</evidence>
<dbReference type="FunFam" id="1.10.8.710:FF:000002">
    <property type="entry name" value="dynein heavy chain 17, axonemal"/>
    <property type="match status" value="1"/>
</dbReference>
<dbReference type="FunFam" id="1.20.58.1120:FF:000002">
    <property type="entry name" value="Dynein heavy chain 9, axonemal"/>
    <property type="match status" value="1"/>
</dbReference>
<feature type="domain" description="Dynein heavy chain AAA lid" evidence="24">
    <location>
        <begin position="4027"/>
        <end position="4163"/>
    </location>
</feature>
<dbReference type="Gene3D" id="1.10.8.1220">
    <property type="match status" value="1"/>
</dbReference>
<evidence type="ECO:0000256" key="2">
    <source>
        <dbReference type="ARBA" id="ARBA00008887"/>
    </source>
</evidence>
<evidence type="ECO:0000256" key="8">
    <source>
        <dbReference type="ARBA" id="ARBA00023017"/>
    </source>
</evidence>
<proteinExistence type="inferred from homology"/>
<evidence type="ECO:0000256" key="1">
    <source>
        <dbReference type="ARBA" id="ARBA00004430"/>
    </source>
</evidence>
<evidence type="ECO:0000259" key="19">
    <source>
        <dbReference type="Pfam" id="PF12777"/>
    </source>
</evidence>
<dbReference type="GO" id="GO:0097729">
    <property type="term" value="C:9+2 motile cilium"/>
    <property type="evidence" value="ECO:0007669"/>
    <property type="project" value="UniProtKB-ARBA"/>
</dbReference>
<dbReference type="Gene3D" id="3.10.490.20">
    <property type="match status" value="1"/>
</dbReference>
<keyword evidence="7" id="KW-0067">ATP-binding</keyword>
<dbReference type="InterPro" id="IPR043157">
    <property type="entry name" value="Dynein_AAA1S"/>
</dbReference>
<accession>A0AAD9ND66</accession>
<organism evidence="26 27">
    <name type="scientific">Paralvinella palmiformis</name>
    <dbReference type="NCBI Taxonomy" id="53620"/>
    <lineage>
        <taxon>Eukaryota</taxon>
        <taxon>Metazoa</taxon>
        <taxon>Spiralia</taxon>
        <taxon>Lophotrochozoa</taxon>
        <taxon>Annelida</taxon>
        <taxon>Polychaeta</taxon>
        <taxon>Sedentaria</taxon>
        <taxon>Canalipalpata</taxon>
        <taxon>Terebellida</taxon>
        <taxon>Terebelliformia</taxon>
        <taxon>Alvinellidae</taxon>
        <taxon>Paralvinella</taxon>
    </lineage>
</organism>
<evidence type="ECO:0000256" key="3">
    <source>
        <dbReference type="ARBA" id="ARBA00022490"/>
    </source>
</evidence>
<name>A0AAD9ND66_9ANNE</name>
<dbReference type="Pfam" id="PF18199">
    <property type="entry name" value="Dynein_C"/>
    <property type="match status" value="1"/>
</dbReference>
<dbReference type="Pfam" id="PF17852">
    <property type="entry name" value="Dynein_AAA_lid"/>
    <property type="match status" value="1"/>
</dbReference>
<dbReference type="Pfam" id="PF08385">
    <property type="entry name" value="DHC_N1"/>
    <property type="match status" value="1"/>
</dbReference>
<dbReference type="PANTHER" id="PTHR45703:SF8">
    <property type="entry name" value="DYNEINS HEAVY CHAIN"/>
    <property type="match status" value="1"/>
</dbReference>
<evidence type="ECO:0000259" key="22">
    <source>
        <dbReference type="Pfam" id="PF17852"/>
    </source>
</evidence>
<evidence type="ECO:0008006" key="28">
    <source>
        <dbReference type="Google" id="ProtNLM"/>
    </source>
</evidence>
<dbReference type="SUPFAM" id="SSF52540">
    <property type="entry name" value="P-loop containing nucleoside triphosphate hydrolases"/>
    <property type="match status" value="4"/>
</dbReference>
<dbReference type="GO" id="GO:0005524">
    <property type="term" value="F:ATP binding"/>
    <property type="evidence" value="ECO:0007669"/>
    <property type="project" value="UniProtKB-KW"/>
</dbReference>
<dbReference type="Gene3D" id="1.20.140.100">
    <property type="entry name" value="Dynein heavy chain, N-terminal domain 2"/>
    <property type="match status" value="1"/>
</dbReference>
<dbReference type="InterPro" id="IPR042228">
    <property type="entry name" value="Dynein_linker_3"/>
</dbReference>
<keyword evidence="9 14" id="KW-0175">Coiled coil</keyword>
<feature type="domain" description="Dynein heavy chain region D6 P-loop" evidence="15">
    <location>
        <begin position="3876"/>
        <end position="3995"/>
    </location>
</feature>
<evidence type="ECO:0000313" key="26">
    <source>
        <dbReference type="EMBL" id="KAK2164243.1"/>
    </source>
</evidence>
<dbReference type="GO" id="GO:0008569">
    <property type="term" value="F:minus-end-directed microtubule motor activity"/>
    <property type="evidence" value="ECO:0007669"/>
    <property type="project" value="InterPro"/>
</dbReference>
<dbReference type="FunFam" id="1.10.8.720:FF:000002">
    <property type="entry name" value="Dynein heavy chain 9, axonemal"/>
    <property type="match status" value="1"/>
</dbReference>
<dbReference type="Gene3D" id="6.10.140.1060">
    <property type="match status" value="1"/>
</dbReference>
<dbReference type="Gene3D" id="1.10.8.720">
    <property type="entry name" value="Region D6 of dynein motor"/>
    <property type="match status" value="1"/>
</dbReference>
<sequence>MSAADLEIGDPRIEFIADYVMKTMKIKADKWTKLYSLDENKQMFIDFYEKSDHQSLIVSQNTAGNLLVSFTWPSALKSKACYFVKRTKETIQKDAAIRRMLLFGDLSYTPIDQLSAFVDEVLCPLLSNEKNHDHWPYVVSKDVKRHVHNLKSSVYVVSGQVKGKTLLPLPVGAEKVDEEVENEEKQEAHDRGLIHAIESVIIDWTHQIKEVLKKDSAQPLLEGLNPTPFVEVEFWKAKAQNLECIYDQLRDPKVRKMAELLEKANSSYFPSFKNIFRDVVAALTEAQDINLHLKPLKNHFEDLEQAEFDEAHKLFPPILHVICLVWANSDYYNTPGRIVVLLQEMCNLLINMCGNYLEPTEIFKGEVEETIDKVQKAMTTLHAFKEIYEEHKLKLKDYFKDSEPKEWEFAPQLVFHRYDKFVERVEMVNELFETVMEFMKLEKIEFGGIKGKILSSQTLQIFDEFNALYKIFQEKSYDCLDPQDTEFLEDATNFRAAIADLDRRLASIVCQGFDDCSGLDSVFKLLNIFGSLLERPLIKQDFNANYPKVVSMMDDSIAEVKTIYDDYIAIKKEKGSIPLHKNMAKVSGSLKWANELKCRIQLPMSNFKQLEHPCMESQEAKEVFDHYEKLLELLSQFQRDIYEEWAAGVNEACSFNLDQPLISRNEENKLIAVNFDPQLVAVLREVRYLEVFADESIPDSAASLYSKNDTLRKYVANLELTVQWYNKVRDTVIEVEFPLIDGQLTEIDAQLERAEKDLNWNSEGVWDYIEQTRDIVRDIERRTQNTKDNVEQIQKIMATWSKLPLFERKEGKNESLLNLDDREDRLKKRYDEIAQAGEKIHVLLNANKELFKAEDVESDNWKAYVDYIDEMIVDGFFSMINFSLKFMLENTDPKCEMNPLFQALMELLGQDMIFNPSLDAGVADGFFDLIDGLVGDIYKQAAKIKRLAGHSGQEHYQPDLEEMEELTEMRQDLMERVQNVMNKACEYRNSFENYSYLWMDDRNEFMRQFLLYNHVLTTEEIEAHAEDGVPECPPTLDQFKEQIDTYEKIYEEVEAIDGTTVFDSWFRVDGRPFRQSLLNIIKKWSFMFKQHLIDHVTNSLKDLAGFIKTADSGLSKEVKEGDYDGLVDCMGHLMAVKERQSTTDEMFEPLKQTIELLKSYDQEMPEEVHQQLQELPEQWNNSKKIAITVKQQVAPLQASEVANIRKRSATFDVTQHQFREEFRKIKPFWYTCEEPYPELDKYHTKIAKMEKDMASLLESASLFEVNVPDFKQLKQCRKEIGLLKTLWDYVFIVRSSIEDWKTTLWQGINVEQMDMDCKKFAKDIRMLDKEMRAWDTYTGVEGTVKNMLTSLRAVAELQNAAIRDRHWHQLMQATGVRFTMDENTTLADLLSLNLHEFEEEVRNIVDKAVKEMSMEKVLKELDVTWAELAFEHEKHPRRGITMLKASEELVETLEDNQVQLQNMLTSKYIAHFLEEVSSWQKKLSTADQVISIWFEVQRTWSHLESIFIGSEDIRNQLPEDSKRFDGIDNDFKELVSEVEKTTNVVETTSKPHLYERLETLQGQLVLCEKALAEYLETKRLAFPRFYFVSSADLLDILSNGNNPTAVSRHLTKLFDSMAALKFEKDSDDNDTKTALSMYSKDGEMVELSSATDCTGQVEVWLNRLLDSMKGTMLKELAEAVVAYEEKPRDQWLFDFPAQVALTGSQIWWASEVGIAFARLEEGYENALKDYNKKQVSMLFALIQKLLGDLSSGDRQKIMTICTIDVHNRDVVNKLINQKVDNAQAFTWLSQLRHRWDEKENDCFINICDAQFVYSHEYLGNTPRLVITPLTDRCYITLTQSLHLTMSGAPAGPAGTGKTETTKDLGRAVGIMVYVFNCSEQMDYKSVGNIYKGLAQSGAWGCFDEFNRISVEVLSVVAVQVKCIQDAIRDKKKIFNFLGEEIKMNPTVGIFITMNPGYAGRTELPENLKALFRPCAMVVPDFELICEIMLVAEGFLDARLLARKFITLYTLCKELLSKQDHYDWGLRAIKSVLVVAGALKRSDRGRPEDQVLMRALRDFNVPKIVTDDMPVFMGLIGDLFPALDVPRKRNQELESEIKRAVADLRLQPEDSFVLKIVQLQELFEVRHSVFIVGNAGTGKSCVWKSLFKANQNLKKKPVAIDLNPKAVTNDELFGIINPSTREWKDGLFSVIMRDLANVSHDGPKWIVLDGDIDPMWIESLNTVMDDNKVLTLASNERITLTPSMRLLFEISHLKTATPATVSRAGILFINPADLGWNPYVSSWIDTREVQSERANLTILFDKYVPICLETMKFRFKKITPIADISHLQMLCYLLECMLIPDNTPPDCPKEWYELYFVFCCVWAFGGCLFQDQLVDYRVEFTKWWTTEFKTIKFPSQGTVFDYYIDPETKKFETWVKIVPKFELDPELPLQATLVHTAETTRVRYFMNMLVERRRPIMLVGAAGTGKTVLINDKLSNMSEDFLVANVPFNFYTTSEMLQRILEKPLEKKAGRNFGPPGTKRLIYFIDDMNMPEVDQYFTVQPHTMIRQHLDYSHWYDRQKLSLKEIHNTQYVSCMNPTAGSFTINSRLQRHFTVFALSFPGTDAVASIYTNILSQHLSMNNFHPSVQKIAGTLMGVATVLHQKITSSFLPTAVKFHYVFNLRDLSNIFQGILFAMPDCCKTPVELVRLWMHEAVRVYRDKLIEEKDMELFDKLQKDIVKKTFEDMDEAILFATPLMFCHFSQGIGEPKYTAIPSMPDLVKIVTEALEGYNELNAAMNLVLFGDAIAHVLRINRILESPRGNALLVGVGGSGKQSLSRLAAYISSLEVFQITLRKGYSIADLKIDLSGLYMKAGVKNIGTVFLMTDAQVADEKFLVLINDLLASGEIPDLFADDDVENIINGVRNEVKGQGLMDTRENCWKFFIERVRRQLKVVLCFSPVGNTLRVRSRKFPSVTNCTSIDWFHEWPQQALMSVSKRFLQDVELLDEKMQESVAEFMSFVHVSVNEMSHLYLQNEKRFNYTTPKSFLEQITLYQNLLSAKHQELLAKMMRLENGLEKLKSTASQVDDLKAKLAAQEVELALKNEEANKLIQVVGAETEKVSKEKAIADEEEKKVQVITVDVSQKAKSCEADLAKAEPALAAAKEALDTLNKNNLTELKSFGSPPGAVVNVTAAVMVLLSNKAGKIPKDRSWKAAKVMMGKVDDFLNSLINYDKENIPEMCQKAIQPYLDNPEFDPEFIRNKSAAAAGLCSWVVNIVSYFKVYCQVEPKRLALEAANAQLAAAQEKLKVIQNKISALEEALGKLTAEFEKATGEKLRCQQEAEATNKTIELANRLVGGLASENVRWAEAVMNFKEQEKTLPGDVLVTTAFLSYVGCFTKQYRLDLMESKWQPFLQGQQYKIPVSETLDPLGMLIDDAIIATWNNEGLPSDRMSTENATILTSSERWPLMIDPQLQGVKWIKTKYGDNLTVIRLGQRGYLDTIERAIANGETVLLENIEEYVDPVLDPVIGRNTIKKGRAIKLGEKEVEYNPQFRLIIHTKLANPHYKPEMQAQTTLINFTVTRDGLEDQLLAAVVSKERPDLEKLKADLTRQQNEFKITLKELEDSLLARLSAAEGNFLGDYALVENLETTKRTAIEIEEKVKEAKITEIKINEARELYRAAAARSSLLYFVLNDLNKIHPMYQFSLKAFRIVFEKAIDRSEPADEVKQRVQNLIDFITFSVYTYTTRGLFERDKLIFTAQMSFLILLMNNAIDPVELDFLLRFPAKPNLTSPVDFLSHLSWGGIKSLSEMEDFRNLDRDIEGSAKRWKKFVESECPEKEKFPQEWKNKTSLQKLCMMRALRPDRMTYAVKNFVEEKMGTQYVEGRAVEFSKSYEESGPGTPVFFILSPGVDPLKEVEALGKKLGFTSDQRNFHNISLGQGQEIVAEQAMDLAAKEGHWVVLQNVHLVSKWLSTLEKKLEQYSEESDPNYRVYISAEPAGTRDSHIIPQGILETAIKITNEPPTGMFANLHKALDNFNQDTLEMCAREAEFKSILFALCYFHAVVSERRKFGPQGWNRVYPFNTGDLTISVNVLYNYLEANAKVPWEDLRYLFGEIMYGGHITDDWDRRLCITYLQEYMNIDMLDAELYLAPGFPIPPNTDYKGYHAYIDECLPPESPYLYGLHPNAEIEFLTTSSENLFKTVLEMQPRDAGAGAGAGASREEKIKSILDEIVEKLPEEFNMHEIMGKVPPEERTPYVIVAFQECERMNTLTNELRRSLKELDLGLKGELTITADMEELGNAMFMDGIPESWVKRAYPSLSGLTVWYADLLQRVKELETWTSDFQLPACVWLAGFFNPQSFLTAIMQQMARKNEWPLDKMCLQCDVTKRNKEDMGGAPREGAYVHGLYMEGARWDIQTGMIAEARLKELNPKMPVIFIRAIPVDRQDIRNIYECPVYKTKLRGPTFVWTFNLKTKEKAAKWTMGGVALLLQV</sequence>
<dbReference type="Gene3D" id="1.10.8.710">
    <property type="match status" value="1"/>
</dbReference>
<dbReference type="InterPro" id="IPR035699">
    <property type="entry name" value="AAA_6"/>
</dbReference>
<evidence type="ECO:0000256" key="4">
    <source>
        <dbReference type="ARBA" id="ARBA00022701"/>
    </source>
</evidence>
<dbReference type="InterPro" id="IPR004273">
    <property type="entry name" value="Dynein_heavy_D6_P-loop"/>
</dbReference>
<dbReference type="FunFam" id="1.20.140.100:FF:000007">
    <property type="entry name" value="Dynein axonemal heavy chain 9"/>
    <property type="match status" value="1"/>
</dbReference>
<feature type="domain" description="Dynein heavy chain coiled coil stalk" evidence="19">
    <location>
        <begin position="3047"/>
        <end position="3390"/>
    </location>
</feature>
<evidence type="ECO:0000259" key="18">
    <source>
        <dbReference type="Pfam" id="PF12774"/>
    </source>
</evidence>
<keyword evidence="10" id="KW-0969">Cilium</keyword>
<evidence type="ECO:0000259" key="25">
    <source>
        <dbReference type="Pfam" id="PF18199"/>
    </source>
</evidence>
<dbReference type="InterPro" id="IPR041658">
    <property type="entry name" value="AAA_lid_11"/>
</dbReference>
<evidence type="ECO:0000259" key="17">
    <source>
        <dbReference type="Pfam" id="PF08393"/>
    </source>
</evidence>
<dbReference type="FunFam" id="3.20.180.20:FF:000001">
    <property type="entry name" value="Dynein axonemal heavy chain 5"/>
    <property type="match status" value="1"/>
</dbReference>
<feature type="domain" description="Dynein heavy chain C-terminal" evidence="25">
    <location>
        <begin position="4170"/>
        <end position="4466"/>
    </location>
</feature>
<dbReference type="Pfam" id="PF03028">
    <property type="entry name" value="Dynein_heavy"/>
    <property type="match status" value="1"/>
</dbReference>
<dbReference type="FunFam" id="1.10.472.130:FF:000001">
    <property type="entry name" value="Dynein, axonemal, heavy chain 9"/>
    <property type="match status" value="1"/>
</dbReference>
<feature type="domain" description="Dynein heavy chain tail" evidence="16">
    <location>
        <begin position="194"/>
        <end position="768"/>
    </location>
</feature>
<keyword evidence="3" id="KW-0963">Cytoplasm</keyword>
<dbReference type="InterPro" id="IPR013594">
    <property type="entry name" value="Dynein_heavy_tail"/>
</dbReference>
<dbReference type="GO" id="GO:0030286">
    <property type="term" value="C:dynein complex"/>
    <property type="evidence" value="ECO:0007669"/>
    <property type="project" value="UniProtKB-KW"/>
</dbReference>
<feature type="coiled-coil region" evidence="14">
    <location>
        <begin position="3038"/>
        <end position="3082"/>
    </location>
</feature>
<dbReference type="InterPro" id="IPR043160">
    <property type="entry name" value="Dynein_C_barrel"/>
</dbReference>
<dbReference type="Pfam" id="PF12780">
    <property type="entry name" value="AAA_8"/>
    <property type="match status" value="1"/>
</dbReference>
<keyword evidence="8" id="KW-0243">Dynein</keyword>
<dbReference type="InterPro" id="IPR042219">
    <property type="entry name" value="AAA_lid_11_sf"/>
</dbReference>
<dbReference type="FunFam" id="3.40.50.300:FF:000049">
    <property type="entry name" value="Dynein, axonemal, heavy chain 5"/>
    <property type="match status" value="1"/>
</dbReference>
<dbReference type="InterPro" id="IPR024743">
    <property type="entry name" value="Dynein_HC_stalk"/>
</dbReference>
<dbReference type="InterPro" id="IPR041228">
    <property type="entry name" value="Dynein_C"/>
</dbReference>
<dbReference type="FunFam" id="3.40.50.300:FF:000411">
    <property type="entry name" value="dynein heavy chain 17, axonemal"/>
    <property type="match status" value="1"/>
</dbReference>
<evidence type="ECO:0000256" key="7">
    <source>
        <dbReference type="ARBA" id="ARBA00022840"/>
    </source>
</evidence>
<protein>
    <recommendedName>
        <fullName evidence="28">Dynein beta chain, ciliary</fullName>
    </recommendedName>
</protein>
<dbReference type="GO" id="GO:0005874">
    <property type="term" value="C:microtubule"/>
    <property type="evidence" value="ECO:0007669"/>
    <property type="project" value="UniProtKB-KW"/>
</dbReference>
<evidence type="ECO:0000256" key="10">
    <source>
        <dbReference type="ARBA" id="ARBA00023069"/>
    </source>
</evidence>
<dbReference type="Gene3D" id="1.20.1270.280">
    <property type="match status" value="1"/>
</dbReference>
<evidence type="ECO:0000256" key="5">
    <source>
        <dbReference type="ARBA" id="ARBA00022737"/>
    </source>
</evidence>
<dbReference type="FunFam" id="1.20.920.20:FF:000003">
    <property type="entry name" value="Dynein axonemal heavy chain 17"/>
    <property type="match status" value="1"/>
</dbReference>
<dbReference type="InterPro" id="IPR013602">
    <property type="entry name" value="Dynein_heavy_linker"/>
</dbReference>
<evidence type="ECO:0000259" key="15">
    <source>
        <dbReference type="Pfam" id="PF03028"/>
    </source>
</evidence>
<evidence type="ECO:0000256" key="14">
    <source>
        <dbReference type="SAM" id="Coils"/>
    </source>
</evidence>
<dbReference type="Gene3D" id="1.20.58.1120">
    <property type="match status" value="1"/>
</dbReference>
<feature type="domain" description="Dynein heavy chain hydrolytic ATP-binding dynein motor region" evidence="18">
    <location>
        <begin position="1813"/>
        <end position="2139"/>
    </location>
</feature>
<dbReference type="Gene3D" id="1.20.920.30">
    <property type="match status" value="1"/>
</dbReference>
<evidence type="ECO:0000256" key="6">
    <source>
        <dbReference type="ARBA" id="ARBA00022741"/>
    </source>
</evidence>
<dbReference type="Pfam" id="PF12774">
    <property type="entry name" value="AAA_6"/>
    <property type="match status" value="1"/>
</dbReference>
<dbReference type="InterPro" id="IPR024317">
    <property type="entry name" value="Dynein_heavy_chain_D4_dom"/>
</dbReference>
<feature type="domain" description="Dynein heavy chain linker" evidence="17">
    <location>
        <begin position="1273"/>
        <end position="1679"/>
    </location>
</feature>
<dbReference type="FunFam" id="3.40.50.300:FF:000219">
    <property type="entry name" value="Dynein axonemal heavy chain 17"/>
    <property type="match status" value="1"/>
</dbReference>
<dbReference type="Pfam" id="PF17857">
    <property type="entry name" value="AAA_lid_1"/>
    <property type="match status" value="1"/>
</dbReference>
<dbReference type="InterPro" id="IPR027417">
    <property type="entry name" value="P-loop_NTPase"/>
</dbReference>
<evidence type="ECO:0000259" key="21">
    <source>
        <dbReference type="Pfam" id="PF12781"/>
    </source>
</evidence>
<dbReference type="Pfam" id="PF18198">
    <property type="entry name" value="AAA_lid_11"/>
    <property type="match status" value="1"/>
</dbReference>
<dbReference type="Gene3D" id="3.20.180.20">
    <property type="entry name" value="Dynein heavy chain, N-terminal domain 2"/>
    <property type="match status" value="1"/>
</dbReference>
<dbReference type="EMBL" id="JAODUP010000067">
    <property type="protein sequence ID" value="KAK2164243.1"/>
    <property type="molecule type" value="Genomic_DNA"/>
</dbReference>
<evidence type="ECO:0000256" key="12">
    <source>
        <dbReference type="ARBA" id="ARBA00023212"/>
    </source>
</evidence>
<dbReference type="InterPro" id="IPR026983">
    <property type="entry name" value="DHC"/>
</dbReference>
<keyword evidence="4" id="KW-0493">Microtubule</keyword>
<dbReference type="Pfam" id="PF08393">
    <property type="entry name" value="DHC_N2"/>
    <property type="match status" value="1"/>
</dbReference>
<dbReference type="PANTHER" id="PTHR45703">
    <property type="entry name" value="DYNEIN HEAVY CHAIN"/>
    <property type="match status" value="1"/>
</dbReference>